<feature type="coiled-coil region" evidence="5">
    <location>
        <begin position="92"/>
        <end position="126"/>
    </location>
</feature>
<evidence type="ECO:0000313" key="10">
    <source>
        <dbReference type="Proteomes" id="UP001162541"/>
    </source>
</evidence>
<dbReference type="Pfam" id="PF03195">
    <property type="entry name" value="LOB"/>
    <property type="match status" value="1"/>
</dbReference>
<reference evidence="10" key="3">
    <citation type="journal article" date="2020" name="Curr. Biol.">
        <title>Chromatin organization in early land plants reveals an ancestral association between H3K27me3, transposons, and constitutive heterochromatin.</title>
        <authorList>
            <person name="Montgomery S.A."/>
            <person name="Tanizawa Y."/>
            <person name="Galik B."/>
            <person name="Wang N."/>
            <person name="Ito T."/>
            <person name="Mochizuki T."/>
            <person name="Akimcheva S."/>
            <person name="Bowman J.L."/>
            <person name="Cognat V."/>
            <person name="Marechal-Drouard L."/>
            <person name="Ekker H."/>
            <person name="Hong S.F."/>
            <person name="Kohchi T."/>
            <person name="Lin S.S."/>
            <person name="Liu L.D."/>
            <person name="Nakamura Y."/>
            <person name="Valeeva L.R."/>
            <person name="Shakirov E.V."/>
            <person name="Shippen D.E."/>
            <person name="Wei W.L."/>
            <person name="Yagura M."/>
            <person name="Yamaoka S."/>
            <person name="Yamato K.T."/>
            <person name="Liu C."/>
            <person name="Berger F."/>
        </authorList>
    </citation>
    <scope>NUCLEOTIDE SEQUENCE [LARGE SCALE GENOMIC DNA]</scope>
    <source>
        <strain evidence="10">Tak-1</strain>
    </source>
</reference>
<evidence type="ECO:0000313" key="7">
    <source>
        <dbReference type="EMBL" id="BBN13724.1"/>
    </source>
</evidence>
<gene>
    <name evidence="8" type="ORF">AXG93_2675s1010</name>
    <name evidence="7" type="ORF">Mp_6g05810</name>
</gene>
<evidence type="ECO:0000256" key="2">
    <source>
        <dbReference type="ARBA" id="ARBA00005474"/>
    </source>
</evidence>
<comment type="subcellular location">
    <subcellularLocation>
        <location evidence="1">Nucleus</location>
    </subcellularLocation>
</comment>
<dbReference type="GO" id="GO:0005634">
    <property type="term" value="C:nucleus"/>
    <property type="evidence" value="ECO:0007669"/>
    <property type="project" value="UniProtKB-SubCell"/>
</dbReference>
<dbReference type="PANTHER" id="PTHR31301">
    <property type="entry name" value="LOB DOMAIN-CONTAINING PROTEIN 4-RELATED"/>
    <property type="match status" value="1"/>
</dbReference>
<evidence type="ECO:0000256" key="1">
    <source>
        <dbReference type="ARBA" id="ARBA00004123"/>
    </source>
</evidence>
<dbReference type="PROSITE" id="PS50891">
    <property type="entry name" value="LOB"/>
    <property type="match status" value="1"/>
</dbReference>
<evidence type="ECO:0000259" key="6">
    <source>
        <dbReference type="PROSITE" id="PS50891"/>
    </source>
</evidence>
<dbReference type="EMBL" id="LVLJ01003083">
    <property type="protein sequence ID" value="OAE22668.1"/>
    <property type="molecule type" value="Genomic_DNA"/>
</dbReference>
<name>A0A176VP29_MARPO</name>
<dbReference type="Proteomes" id="UP001162541">
    <property type="component" value="Chromosome 6"/>
</dbReference>
<dbReference type="PANTHER" id="PTHR31301:SF83">
    <property type="entry name" value="PROTEIN ASYMMETRIC LEAVES 2"/>
    <property type="match status" value="1"/>
</dbReference>
<reference evidence="7" key="2">
    <citation type="journal article" date="2019" name="Curr. Biol.">
        <title>Chromatin organization in early land plants reveals an ancestral association between H3K27me3, transposons, and constitutive heterochromatin.</title>
        <authorList>
            <person name="Montgomery S.A."/>
            <person name="Tanizawa Y."/>
            <person name="Galik B."/>
            <person name="Wang N."/>
            <person name="Ito T."/>
            <person name="Mochizuki T."/>
            <person name="Akimcheva S."/>
            <person name="Bowman J."/>
            <person name="Cognat V."/>
            <person name="Drouard L."/>
            <person name="Ekker H."/>
            <person name="Houng S."/>
            <person name="Kohchi T."/>
            <person name="Lin S."/>
            <person name="Liu L.D."/>
            <person name="Nakamura Y."/>
            <person name="Valeeva L.R."/>
            <person name="Shakirov E.V."/>
            <person name="Shippen D.E."/>
            <person name="Wei W."/>
            <person name="Yagura M."/>
            <person name="Yamaoka S."/>
            <person name="Yamato K.T."/>
            <person name="Liu C."/>
            <person name="Berger F."/>
        </authorList>
    </citation>
    <scope>NUCLEOTIDE SEQUENCE [LARGE SCALE GENOMIC DNA]</scope>
    <source>
        <strain evidence="7">Tak-1</strain>
    </source>
</reference>
<keyword evidence="5" id="KW-0175">Coiled coil</keyword>
<evidence type="ECO:0000256" key="3">
    <source>
        <dbReference type="ARBA" id="ARBA00022473"/>
    </source>
</evidence>
<proteinExistence type="inferred from homology"/>
<sequence length="145" mass="16788">MEPRKKQRPSLFTCEACKFLRKKCTYDCPLAPHFPADGPLRYPIVHTILGRHNVTKILQNLPELSRADAATTLYLEAEARIKDPVCGCSGEIYRTEKRITELQAEIYRAEKRITELMQRIDILEEKIRKRPNEEGMVAVTLQLFT</sequence>
<dbReference type="AlphaFoldDB" id="A0A176VP29"/>
<dbReference type="InterPro" id="IPR004883">
    <property type="entry name" value="LOB"/>
</dbReference>
<dbReference type="Proteomes" id="UP000077202">
    <property type="component" value="Unassembled WGS sequence"/>
</dbReference>
<protein>
    <recommendedName>
        <fullName evidence="6">LOB domain-containing protein</fullName>
    </recommendedName>
</protein>
<evidence type="ECO:0000256" key="4">
    <source>
        <dbReference type="ARBA" id="ARBA00023242"/>
    </source>
</evidence>
<dbReference type="EMBL" id="AP019871">
    <property type="protein sequence ID" value="BBN13724.1"/>
    <property type="molecule type" value="Genomic_DNA"/>
</dbReference>
<keyword evidence="9" id="KW-1185">Reference proteome</keyword>
<keyword evidence="4" id="KW-0539">Nucleus</keyword>
<evidence type="ECO:0000313" key="9">
    <source>
        <dbReference type="Proteomes" id="UP000077202"/>
    </source>
</evidence>
<organism evidence="8 9">
    <name type="scientific">Marchantia polymorpha subsp. ruderalis</name>
    <dbReference type="NCBI Taxonomy" id="1480154"/>
    <lineage>
        <taxon>Eukaryota</taxon>
        <taxon>Viridiplantae</taxon>
        <taxon>Streptophyta</taxon>
        <taxon>Embryophyta</taxon>
        <taxon>Marchantiophyta</taxon>
        <taxon>Marchantiopsida</taxon>
        <taxon>Marchantiidae</taxon>
        <taxon>Marchantiales</taxon>
        <taxon>Marchantiaceae</taxon>
        <taxon>Marchantia</taxon>
    </lineage>
</organism>
<reference evidence="8 9" key="1">
    <citation type="submission" date="2016-03" db="EMBL/GenBank/DDBJ databases">
        <title>Mechanisms controlling the formation of the plant cell surface in tip-growing cells are functionally conserved among land plants.</title>
        <authorList>
            <person name="Honkanen S."/>
            <person name="Jones V.A."/>
            <person name="Morieri G."/>
            <person name="Champion C."/>
            <person name="Hetherington A.J."/>
            <person name="Kelly S."/>
            <person name="Saint-Marcoux D."/>
            <person name="Proust H."/>
            <person name="Prescott H."/>
            <person name="Dolan L."/>
        </authorList>
    </citation>
    <scope>NUCLEOTIDE SEQUENCE [LARGE SCALE GENOMIC DNA]</scope>
    <source>
        <strain evidence="9">cv. Tak-1 and cv. Tak-2</strain>
        <tissue evidence="8">Whole gametophyte</tissue>
    </source>
</reference>
<feature type="domain" description="LOB" evidence="6">
    <location>
        <begin position="12"/>
        <end position="113"/>
    </location>
</feature>
<evidence type="ECO:0000313" key="8">
    <source>
        <dbReference type="EMBL" id="OAE22668.1"/>
    </source>
</evidence>
<evidence type="ECO:0000256" key="5">
    <source>
        <dbReference type="SAM" id="Coils"/>
    </source>
</evidence>
<comment type="similarity">
    <text evidence="2">Belongs to the LOB domain-containing protein family.</text>
</comment>
<accession>A0A176VP29</accession>
<keyword evidence="3" id="KW-0217">Developmental protein</keyword>